<evidence type="ECO:0000256" key="2">
    <source>
        <dbReference type="ARBA" id="ARBA00022741"/>
    </source>
</evidence>
<protein>
    <submittedName>
        <fullName evidence="6">HSP90 family protein</fullName>
    </submittedName>
</protein>
<evidence type="ECO:0000313" key="6">
    <source>
        <dbReference type="EMBL" id="QHC00520.1"/>
    </source>
</evidence>
<feature type="binding site" evidence="5">
    <location>
        <position position="158"/>
    </location>
    <ligand>
        <name>ATP</name>
        <dbReference type="ChEBI" id="CHEBI:30616"/>
    </ligand>
</feature>
<dbReference type="Gene3D" id="3.30.565.10">
    <property type="entry name" value="Histidine kinase-like ATPase, C-terminal domain"/>
    <property type="match status" value="1"/>
</dbReference>
<dbReference type="InterPro" id="IPR020568">
    <property type="entry name" value="Ribosomal_Su5_D2-typ_SF"/>
</dbReference>
<evidence type="ECO:0000256" key="3">
    <source>
        <dbReference type="ARBA" id="ARBA00022840"/>
    </source>
</evidence>
<proteinExistence type="inferred from homology"/>
<feature type="binding site" evidence="5">
    <location>
        <position position="34"/>
    </location>
    <ligand>
        <name>ATP</name>
        <dbReference type="ChEBI" id="CHEBI:30616"/>
    </ligand>
</feature>
<dbReference type="Proteomes" id="UP000463857">
    <property type="component" value="Chromosome"/>
</dbReference>
<dbReference type="InterPro" id="IPR020575">
    <property type="entry name" value="Hsp90_N"/>
</dbReference>
<keyword evidence="7" id="KW-1185">Reference proteome</keyword>
<dbReference type="KEGG" id="eke:EK0264_09645"/>
<comment type="similarity">
    <text evidence="1">Belongs to the heat shock protein 90 family.</text>
</comment>
<organism evidence="6 7">
    <name type="scientific">Epidermidibacterium keratini</name>
    <dbReference type="NCBI Taxonomy" id="1891644"/>
    <lineage>
        <taxon>Bacteria</taxon>
        <taxon>Bacillati</taxon>
        <taxon>Actinomycetota</taxon>
        <taxon>Actinomycetes</taxon>
        <taxon>Sporichthyales</taxon>
        <taxon>Sporichthyaceae</taxon>
        <taxon>Epidermidibacterium</taxon>
    </lineage>
</organism>
<dbReference type="OrthoDB" id="9802640at2"/>
<dbReference type="PANTHER" id="PTHR11528">
    <property type="entry name" value="HEAT SHOCK PROTEIN 90 FAMILY MEMBER"/>
    <property type="match status" value="1"/>
</dbReference>
<feature type="binding site" evidence="5">
    <location>
        <position position="68"/>
    </location>
    <ligand>
        <name>ATP</name>
        <dbReference type="ChEBI" id="CHEBI:30616"/>
    </ligand>
</feature>
<dbReference type="SUPFAM" id="SSF55874">
    <property type="entry name" value="ATPase domain of HSP90 chaperone/DNA topoisomerase II/histidine kinase"/>
    <property type="match status" value="1"/>
</dbReference>
<evidence type="ECO:0000313" key="7">
    <source>
        <dbReference type="Proteomes" id="UP000463857"/>
    </source>
</evidence>
<dbReference type="InParanoid" id="A0A7L4YMZ1"/>
<evidence type="ECO:0000256" key="4">
    <source>
        <dbReference type="ARBA" id="ARBA00023186"/>
    </source>
</evidence>
<evidence type="ECO:0000256" key="1">
    <source>
        <dbReference type="ARBA" id="ARBA00008239"/>
    </source>
</evidence>
<keyword evidence="2 5" id="KW-0547">Nucleotide-binding</keyword>
<dbReference type="AlphaFoldDB" id="A0A7L4YMZ1"/>
<dbReference type="GO" id="GO:0140662">
    <property type="term" value="F:ATP-dependent protein folding chaperone"/>
    <property type="evidence" value="ECO:0007669"/>
    <property type="project" value="InterPro"/>
</dbReference>
<dbReference type="InterPro" id="IPR036890">
    <property type="entry name" value="HATPase_C_sf"/>
</dbReference>
<dbReference type="InterPro" id="IPR001404">
    <property type="entry name" value="Hsp90_fam"/>
</dbReference>
<dbReference type="RefSeq" id="WP_159545086.1">
    <property type="nucleotide sequence ID" value="NZ_CP047156.1"/>
</dbReference>
<dbReference type="PRINTS" id="PR00775">
    <property type="entry name" value="HEATSHOCK90"/>
</dbReference>
<dbReference type="Pfam" id="PF13589">
    <property type="entry name" value="HATPase_c_3"/>
    <property type="match status" value="1"/>
</dbReference>
<accession>A0A7L4YMZ1</accession>
<dbReference type="SUPFAM" id="SSF54211">
    <property type="entry name" value="Ribosomal protein S5 domain 2-like"/>
    <property type="match status" value="1"/>
</dbReference>
<evidence type="ECO:0000256" key="5">
    <source>
        <dbReference type="PIRSR" id="PIRSR002583-1"/>
    </source>
</evidence>
<keyword evidence="4" id="KW-0143">Chaperone</keyword>
<dbReference type="GO" id="GO:0005524">
    <property type="term" value="F:ATP binding"/>
    <property type="evidence" value="ECO:0007669"/>
    <property type="project" value="UniProtKB-KW"/>
</dbReference>
<keyword evidence="3 5" id="KW-0067">ATP-binding</keyword>
<dbReference type="Gene3D" id="3.30.230.80">
    <property type="match status" value="1"/>
</dbReference>
<feature type="binding site" evidence="5">
    <location>
        <position position="30"/>
    </location>
    <ligand>
        <name>ATP</name>
        <dbReference type="ChEBI" id="CHEBI:30616"/>
    </ligand>
</feature>
<dbReference type="PIRSF" id="PIRSF002583">
    <property type="entry name" value="Hsp90"/>
    <property type="match status" value="1"/>
</dbReference>
<gene>
    <name evidence="6" type="ORF">EK0264_09645</name>
</gene>
<dbReference type="GO" id="GO:0016887">
    <property type="term" value="F:ATP hydrolysis activity"/>
    <property type="evidence" value="ECO:0007669"/>
    <property type="project" value="InterPro"/>
</dbReference>
<dbReference type="FunCoup" id="A0A7L4YMZ1">
    <property type="interactions" value="268"/>
</dbReference>
<dbReference type="NCBIfam" id="NF010683">
    <property type="entry name" value="PRK14083.1"/>
    <property type="match status" value="1"/>
</dbReference>
<dbReference type="EMBL" id="CP047156">
    <property type="protein sequence ID" value="QHC00520.1"/>
    <property type="molecule type" value="Genomic_DNA"/>
</dbReference>
<reference evidence="6 7" key="1">
    <citation type="journal article" date="2018" name="Int. J. Syst. Evol. Microbiol.">
        <title>Epidermidibacterium keratini gen. nov., sp. nov., a member of the family Sporichthyaceae, isolated from keratin epidermis.</title>
        <authorList>
            <person name="Lee D.G."/>
            <person name="Trujillo M.E."/>
            <person name="Kang S."/>
            <person name="Nam J.J."/>
            <person name="Kim Y.J."/>
        </authorList>
    </citation>
    <scope>NUCLEOTIDE SEQUENCE [LARGE SCALE GENOMIC DNA]</scope>
    <source>
        <strain evidence="6 7">EPI-7</strain>
    </source>
</reference>
<sequence>MREQFQVNLRGIVDILSHHLYSSPRVYLRELIQNGRDAITARRQLEPDAVGSITIEPGPGEHSLVVADDGIGLTADEMRSLLATIGASSKRQDFTAARNDFLGQFGIGLLSCFLIADEIEVISRSAREPDAPTLRWVGYADGTFTVTDSERRLELPGTEVIIHPRREDREWTAIERVRRLASEFARYLDVPITVTGELVSQQTPPWELPYDEQLDFCQQTFGFLPIDAFEIRVDVLGIRGVAFVTDTKGRAGERAGDIVYTRGMLLSTRNGQLVPDWANFVRVVASAGDLSPTASRESLQENDLLTDAREAIGHEVQRGIELMAADAPEQFEHFQAVHATGLSAMAVTDPQMLDFVSRYLNVESSAGWLPLDELLHTYPQVHFVRRTTQYQSLRELAKLQGYVLVNGGYVYQSEILQQVAARNPRLSITELDLASFAAALPRPEPDDAALVRRLSEVWSSALAHLDLQLDPRTFAPSTIPALLLPSTTAQADDDLDDLLGDLIAEPEHTPPRIVLNLASPPVRALAGDIDDTVAREGMRAIYTLALLMRGEPLTEHESATLSQALRTLITAAAGHPADRAVTED</sequence>
<dbReference type="GO" id="GO:0051082">
    <property type="term" value="F:unfolded protein binding"/>
    <property type="evidence" value="ECO:0007669"/>
    <property type="project" value="InterPro"/>
</dbReference>
<name>A0A7L4YMZ1_9ACTN</name>